<keyword evidence="3" id="KW-1185">Reference proteome</keyword>
<feature type="region of interest" description="Disordered" evidence="1">
    <location>
        <begin position="1"/>
        <end position="20"/>
    </location>
</feature>
<dbReference type="AlphaFoldDB" id="A0A6A6DFA3"/>
<reference evidence="2" key="1">
    <citation type="journal article" date="2020" name="Stud. Mycol.">
        <title>101 Dothideomycetes genomes: a test case for predicting lifestyles and emergence of pathogens.</title>
        <authorList>
            <person name="Haridas S."/>
            <person name="Albert R."/>
            <person name="Binder M."/>
            <person name="Bloem J."/>
            <person name="Labutti K."/>
            <person name="Salamov A."/>
            <person name="Andreopoulos B."/>
            <person name="Baker S."/>
            <person name="Barry K."/>
            <person name="Bills G."/>
            <person name="Bluhm B."/>
            <person name="Cannon C."/>
            <person name="Castanera R."/>
            <person name="Culley D."/>
            <person name="Daum C."/>
            <person name="Ezra D."/>
            <person name="Gonzalez J."/>
            <person name="Henrissat B."/>
            <person name="Kuo A."/>
            <person name="Liang C."/>
            <person name="Lipzen A."/>
            <person name="Lutzoni F."/>
            <person name="Magnuson J."/>
            <person name="Mondo S."/>
            <person name="Nolan M."/>
            <person name="Ohm R."/>
            <person name="Pangilinan J."/>
            <person name="Park H.-J."/>
            <person name="Ramirez L."/>
            <person name="Alfaro M."/>
            <person name="Sun H."/>
            <person name="Tritt A."/>
            <person name="Yoshinaga Y."/>
            <person name="Zwiers L.-H."/>
            <person name="Turgeon B."/>
            <person name="Goodwin S."/>
            <person name="Spatafora J."/>
            <person name="Crous P."/>
            <person name="Grigoriev I."/>
        </authorList>
    </citation>
    <scope>NUCLEOTIDE SEQUENCE</scope>
    <source>
        <strain evidence="2">CBS 207.26</strain>
    </source>
</reference>
<feature type="region of interest" description="Disordered" evidence="1">
    <location>
        <begin position="128"/>
        <end position="169"/>
    </location>
</feature>
<feature type="compositionally biased region" description="Basic and acidic residues" evidence="1">
    <location>
        <begin position="133"/>
        <end position="143"/>
    </location>
</feature>
<proteinExistence type="predicted"/>
<feature type="compositionally biased region" description="Polar residues" evidence="1">
    <location>
        <begin position="79"/>
        <end position="89"/>
    </location>
</feature>
<dbReference type="EMBL" id="ML994677">
    <property type="protein sequence ID" value="KAF2178161.1"/>
    <property type="molecule type" value="Genomic_DNA"/>
</dbReference>
<protein>
    <submittedName>
        <fullName evidence="2">Uncharacterized protein</fullName>
    </submittedName>
</protein>
<evidence type="ECO:0000256" key="1">
    <source>
        <dbReference type="SAM" id="MobiDB-lite"/>
    </source>
</evidence>
<feature type="region of interest" description="Disordered" evidence="1">
    <location>
        <begin position="63"/>
        <end position="95"/>
    </location>
</feature>
<name>A0A6A6DFA3_9PEZI</name>
<sequence length="328" mass="37847">MRRGENRVRNVSRPPHADPIECDFPPRIKIRGRARCLRSRQRTLSKSPLPLFNFNALKSQMPLPGSPSFNAECDAPAFSPSSQQNSDRQFGSKHESYTTMSSTNWIEVHDSAHHFIKSLNVNQYKADGTHTTTDCHQERHPDQRPTSAPSSQAGFHDTEHHKSTKAVKPRASILAAKQITEILELSSSASRQFNLHTEERTSSVRIYLCYMEFNNFRGQYTCAKGTQHSNWFAVSEEAAIRSVKRWRHFRAQRPYDDVGLLRARWLGSYKQGLLPITADEIEYDHKKTSKRYDQWIQKNKNKEIPNPWSDVMSEEIFDEGLIRRSSKC</sequence>
<dbReference type="Proteomes" id="UP000800200">
    <property type="component" value="Unassembled WGS sequence"/>
</dbReference>
<accession>A0A6A6DFA3</accession>
<evidence type="ECO:0000313" key="3">
    <source>
        <dbReference type="Proteomes" id="UP000800200"/>
    </source>
</evidence>
<feature type="compositionally biased region" description="Polar residues" evidence="1">
    <location>
        <begin position="144"/>
        <end position="153"/>
    </location>
</feature>
<gene>
    <name evidence="2" type="ORF">K469DRAFT_695701</name>
</gene>
<evidence type="ECO:0000313" key="2">
    <source>
        <dbReference type="EMBL" id="KAF2178161.1"/>
    </source>
</evidence>
<organism evidence="2 3">
    <name type="scientific">Zopfia rhizophila CBS 207.26</name>
    <dbReference type="NCBI Taxonomy" id="1314779"/>
    <lineage>
        <taxon>Eukaryota</taxon>
        <taxon>Fungi</taxon>
        <taxon>Dikarya</taxon>
        <taxon>Ascomycota</taxon>
        <taxon>Pezizomycotina</taxon>
        <taxon>Dothideomycetes</taxon>
        <taxon>Dothideomycetes incertae sedis</taxon>
        <taxon>Zopfiaceae</taxon>
        <taxon>Zopfia</taxon>
    </lineage>
</organism>
<dbReference type="OrthoDB" id="3511049at2759"/>